<dbReference type="GO" id="GO:0008270">
    <property type="term" value="F:zinc ion binding"/>
    <property type="evidence" value="ECO:0007669"/>
    <property type="project" value="UniProtKB-KW"/>
</dbReference>
<dbReference type="SMART" id="SM00487">
    <property type="entry name" value="DEXDc"/>
    <property type="match status" value="1"/>
</dbReference>
<dbReference type="Gene3D" id="3.40.50.300">
    <property type="entry name" value="P-loop containing nucleotide triphosphate hydrolases"/>
    <property type="match status" value="1"/>
</dbReference>
<dbReference type="InterPro" id="IPR014001">
    <property type="entry name" value="Helicase_ATP-bd"/>
</dbReference>
<keyword evidence="7" id="KW-0862">Zinc</keyword>
<dbReference type="GeneID" id="25989939"/>
<dbReference type="HOGENOM" id="CLU_000315_2_5_1"/>
<evidence type="ECO:0000256" key="3">
    <source>
        <dbReference type="ARBA" id="ARBA00022741"/>
    </source>
</evidence>
<dbReference type="SUPFAM" id="SSF52540">
    <property type="entry name" value="P-loop containing nucleoside triphosphate hydrolases"/>
    <property type="match status" value="2"/>
</dbReference>
<evidence type="ECO:0000256" key="2">
    <source>
        <dbReference type="ARBA" id="ARBA00022723"/>
    </source>
</evidence>
<dbReference type="GO" id="GO:0006281">
    <property type="term" value="P:DNA repair"/>
    <property type="evidence" value="ECO:0007669"/>
    <property type="project" value="TreeGrafter"/>
</dbReference>
<dbReference type="GO" id="GO:0005524">
    <property type="term" value="F:ATP binding"/>
    <property type="evidence" value="ECO:0007669"/>
    <property type="project" value="UniProtKB-KW"/>
</dbReference>
<dbReference type="OrthoDB" id="448448at2759"/>
<gene>
    <name evidence="14" type="ORF">A1Q1_06427</name>
</gene>
<dbReference type="Proteomes" id="UP000002748">
    <property type="component" value="Unassembled WGS sequence"/>
</dbReference>
<sequence length="801" mass="88130">MEAEEVLGPSRPRSKSKGKKRERERETSPVAGPSTPGTPTSQASQDDEGEEPADEHYNGLVGAGEYVMLRRQPQNPYDSNAVQVGHVPRNTAARIAPLMDARLITVEGRMIGQNLDGKHRFKLPIQRLPADSRDMCVYCRPAHRPHLEPEFEWITPMGQSFDMLRRKGQDPNQSAFYDYGTRGGQASNSNDKQVEKLLKGLKQVSADEKAADDVMLPLLESPPGVASGELNVDLLPHQSQAIRWMIDHEHPKLPKIGEPAVQFWSKQKGKGKNSGYWLNAATKTPQEADPELGRGGIIADGMGLGKTLSTLGLVLATMDEEPICPLSVLSNWQKQIEDHVAPGKLTYYTYHGAGAKGVKGKDLVEYDAGIATPVKGSKQAKSSTKKGPLMKVHWKRVVADEGHILKNPKAKSKFEWPSRTNSPPVTKAFANLQAERRWIATGTPIVNSPTDLGTLLACTRVCTPLDKPEFFKSLVLRPLRSGSAEAGRLLQGIVGQVLLRRTKDTVDAEGRKIVELPPIEFYQCEVQLDPETRKTYDEVLEISRQRFEESLRTGEVSFPVAKSNSRCALTFSPIRASRTADIPVSSSQSVLQLTSVCLLCISEVIKRQGLCPMDRHELSMASLLELPPDLDLVPDDVTVKPAARSAKIAELVKYLRAFDAGDKTLVFSQFTSFLDRVAGVLEDEEISYCRFDGSMPAAKTQDKDSPHVMLISLKSGAVGLNLTAASNVFLSAIEAQAIDRVHRRKTVRVFQLIAADTVEAKVLDIQKRKDALVAKKSGTKADAATKKKARFEDLKEIFGVK</sequence>
<dbReference type="Gene3D" id="3.30.70.2330">
    <property type="match status" value="1"/>
</dbReference>
<keyword evidence="5" id="KW-0378">Hydrolase</keyword>
<dbReference type="GO" id="GO:0003676">
    <property type="term" value="F:nucleic acid binding"/>
    <property type="evidence" value="ECO:0007669"/>
    <property type="project" value="InterPro"/>
</dbReference>
<dbReference type="Pfam" id="PF00271">
    <property type="entry name" value="Helicase_C"/>
    <property type="match status" value="1"/>
</dbReference>
<evidence type="ECO:0000256" key="5">
    <source>
        <dbReference type="ARBA" id="ARBA00022801"/>
    </source>
</evidence>
<dbReference type="PANTHER" id="PTHR45626:SF17">
    <property type="entry name" value="HELICASE-LIKE TRANSCRIPTION FACTOR"/>
    <property type="match status" value="1"/>
</dbReference>
<keyword evidence="2" id="KW-0479">Metal-binding</keyword>
<name>J4U5E5_TRIAS</name>
<keyword evidence="4" id="KW-0863">Zinc-finger</keyword>
<evidence type="ECO:0000256" key="6">
    <source>
        <dbReference type="ARBA" id="ARBA00022806"/>
    </source>
</evidence>
<dbReference type="Pfam" id="PF08797">
    <property type="entry name" value="HIRAN"/>
    <property type="match status" value="1"/>
</dbReference>
<keyword evidence="6" id="KW-0347">Helicase</keyword>
<organism evidence="14 15">
    <name type="scientific">Trichosporon asahii var. asahii (strain ATCC 90039 / CBS 2479 / JCM 2466 / KCTC 7840 / NBRC 103889/ NCYC 2677 / UAMH 7654)</name>
    <name type="common">Yeast</name>
    <dbReference type="NCBI Taxonomy" id="1186058"/>
    <lineage>
        <taxon>Eukaryota</taxon>
        <taxon>Fungi</taxon>
        <taxon>Dikarya</taxon>
        <taxon>Basidiomycota</taxon>
        <taxon>Agaricomycotina</taxon>
        <taxon>Tremellomycetes</taxon>
        <taxon>Trichosporonales</taxon>
        <taxon>Trichosporonaceae</taxon>
        <taxon>Trichosporon</taxon>
    </lineage>
</organism>
<protein>
    <recommendedName>
        <fullName evidence="16">Helicase ATP-binding domain-containing protein</fullName>
    </recommendedName>
</protein>
<evidence type="ECO:0000259" key="11">
    <source>
        <dbReference type="SMART" id="SM00487"/>
    </source>
</evidence>
<evidence type="ECO:0008006" key="16">
    <source>
        <dbReference type="Google" id="ProtNLM"/>
    </source>
</evidence>
<dbReference type="GO" id="GO:0008094">
    <property type="term" value="F:ATP-dependent activity, acting on DNA"/>
    <property type="evidence" value="ECO:0007669"/>
    <property type="project" value="TreeGrafter"/>
</dbReference>
<feature type="domain" description="HIRAN" evidence="13">
    <location>
        <begin position="44"/>
        <end position="132"/>
    </location>
</feature>
<keyword evidence="3" id="KW-0547">Nucleotide-binding</keyword>
<dbReference type="InterPro" id="IPR014905">
    <property type="entry name" value="HIRAN"/>
</dbReference>
<dbReference type="InterPro" id="IPR000330">
    <property type="entry name" value="SNF2_N"/>
</dbReference>
<dbReference type="SMART" id="SM00910">
    <property type="entry name" value="HIRAN"/>
    <property type="match status" value="1"/>
</dbReference>
<keyword evidence="8" id="KW-0067">ATP-binding</keyword>
<dbReference type="VEuPathDB" id="FungiDB:A1Q1_06427"/>
<dbReference type="GO" id="GO:0005634">
    <property type="term" value="C:nucleus"/>
    <property type="evidence" value="ECO:0007669"/>
    <property type="project" value="UniProtKB-SubCell"/>
</dbReference>
<comment type="caution">
    <text evidence="14">The sequence shown here is derived from an EMBL/GenBank/DDBJ whole genome shotgun (WGS) entry which is preliminary data.</text>
</comment>
<comment type="subcellular location">
    <subcellularLocation>
        <location evidence="1">Nucleus</location>
    </subcellularLocation>
</comment>
<evidence type="ECO:0000256" key="4">
    <source>
        <dbReference type="ARBA" id="ARBA00022771"/>
    </source>
</evidence>
<accession>J4U5E5</accession>
<feature type="domain" description="Helicase C-terminal" evidence="12">
    <location>
        <begin position="675"/>
        <end position="745"/>
    </location>
</feature>
<dbReference type="EMBL" id="ALBS01000332">
    <property type="protein sequence ID" value="EJT45195.1"/>
    <property type="molecule type" value="Genomic_DNA"/>
</dbReference>
<keyword evidence="9" id="KW-0539">Nucleus</keyword>
<dbReference type="KEGG" id="tasa:A1Q1_06427"/>
<feature type="domain" description="Helicase ATP-binding" evidence="11">
    <location>
        <begin position="230"/>
        <end position="477"/>
    </location>
</feature>
<evidence type="ECO:0000259" key="13">
    <source>
        <dbReference type="SMART" id="SM00910"/>
    </source>
</evidence>
<dbReference type="GO" id="GO:0016818">
    <property type="term" value="F:hydrolase activity, acting on acid anhydrides, in phosphorus-containing anhydrides"/>
    <property type="evidence" value="ECO:0007669"/>
    <property type="project" value="InterPro"/>
</dbReference>
<evidence type="ECO:0000256" key="7">
    <source>
        <dbReference type="ARBA" id="ARBA00022833"/>
    </source>
</evidence>
<feature type="compositionally biased region" description="Polar residues" evidence="10">
    <location>
        <begin position="35"/>
        <end position="44"/>
    </location>
</feature>
<dbReference type="RefSeq" id="XP_014177016.1">
    <property type="nucleotide sequence ID" value="XM_014321541.1"/>
</dbReference>
<dbReference type="InterPro" id="IPR050628">
    <property type="entry name" value="SNF2_RAD54_helicase_TF"/>
</dbReference>
<proteinExistence type="predicted"/>
<dbReference type="AlphaFoldDB" id="J4U5E5"/>
<dbReference type="InterPro" id="IPR038718">
    <property type="entry name" value="SNF2-like_sf"/>
</dbReference>
<evidence type="ECO:0000313" key="15">
    <source>
        <dbReference type="Proteomes" id="UP000002748"/>
    </source>
</evidence>
<dbReference type="GO" id="GO:0004386">
    <property type="term" value="F:helicase activity"/>
    <property type="evidence" value="ECO:0007669"/>
    <property type="project" value="UniProtKB-KW"/>
</dbReference>
<dbReference type="Gene3D" id="3.40.50.10810">
    <property type="entry name" value="Tandem AAA-ATPase domain"/>
    <property type="match status" value="1"/>
</dbReference>
<dbReference type="InterPro" id="IPR001650">
    <property type="entry name" value="Helicase_C-like"/>
</dbReference>
<evidence type="ECO:0000259" key="12">
    <source>
        <dbReference type="SMART" id="SM00490"/>
    </source>
</evidence>
<reference evidence="14 15" key="1">
    <citation type="journal article" date="2012" name="Eukaryot. Cell">
        <title>Draft genome sequence of CBS 2479, the standard type strain of Trichosporon asahii.</title>
        <authorList>
            <person name="Yang R.Y."/>
            <person name="Li H.T."/>
            <person name="Zhu H."/>
            <person name="Zhou G.P."/>
            <person name="Wang M."/>
            <person name="Wang L."/>
        </authorList>
    </citation>
    <scope>NUCLEOTIDE SEQUENCE [LARGE SCALE GENOMIC DNA]</scope>
    <source>
        <strain evidence="15">ATCC 90039 / CBS 2479 / JCM 2466 / KCTC 7840 / NCYC 2677 / UAMH 7654</strain>
    </source>
</reference>
<evidence type="ECO:0000313" key="14">
    <source>
        <dbReference type="EMBL" id="EJT45195.1"/>
    </source>
</evidence>
<evidence type="ECO:0000256" key="8">
    <source>
        <dbReference type="ARBA" id="ARBA00022840"/>
    </source>
</evidence>
<dbReference type="CDD" id="cd18793">
    <property type="entry name" value="SF2_C_SNF"/>
    <property type="match status" value="1"/>
</dbReference>
<dbReference type="PANTHER" id="PTHR45626">
    <property type="entry name" value="TRANSCRIPTION TERMINATION FACTOR 2-RELATED"/>
    <property type="match status" value="1"/>
</dbReference>
<evidence type="ECO:0000256" key="1">
    <source>
        <dbReference type="ARBA" id="ARBA00004123"/>
    </source>
</evidence>
<evidence type="ECO:0000256" key="9">
    <source>
        <dbReference type="ARBA" id="ARBA00023242"/>
    </source>
</evidence>
<dbReference type="InterPro" id="IPR049730">
    <property type="entry name" value="SNF2/RAD54-like_C"/>
</dbReference>
<dbReference type="Pfam" id="PF00176">
    <property type="entry name" value="SNF2-rel_dom"/>
    <property type="match status" value="1"/>
</dbReference>
<feature type="region of interest" description="Disordered" evidence="10">
    <location>
        <begin position="1"/>
        <end position="57"/>
    </location>
</feature>
<dbReference type="InterPro" id="IPR027417">
    <property type="entry name" value="P-loop_NTPase"/>
</dbReference>
<evidence type="ECO:0000256" key="10">
    <source>
        <dbReference type="SAM" id="MobiDB-lite"/>
    </source>
</evidence>
<dbReference type="SMART" id="SM00490">
    <property type="entry name" value="HELICc"/>
    <property type="match status" value="1"/>
</dbReference>